<feature type="transmembrane region" description="Helical" evidence="1">
    <location>
        <begin position="20"/>
        <end position="41"/>
    </location>
</feature>
<dbReference type="Pfam" id="PF07690">
    <property type="entry name" value="MFS_1"/>
    <property type="match status" value="1"/>
</dbReference>
<dbReference type="PANTHER" id="PTHR23526:SF2">
    <property type="entry name" value="MAJOR FACILITATOR SUPERFAMILY (MFS) PROFILE DOMAIN-CONTAINING PROTEIN"/>
    <property type="match status" value="1"/>
</dbReference>
<keyword evidence="1" id="KW-0812">Transmembrane</keyword>
<protein>
    <recommendedName>
        <fullName evidence="3">Major facilitator superfamily (MFS) profile domain-containing protein</fullName>
    </recommendedName>
</protein>
<feature type="non-terminal residue" evidence="2">
    <location>
        <position position="257"/>
    </location>
</feature>
<dbReference type="AlphaFoldDB" id="X1P3F8"/>
<evidence type="ECO:0000256" key="1">
    <source>
        <dbReference type="SAM" id="Phobius"/>
    </source>
</evidence>
<dbReference type="InterPro" id="IPR036259">
    <property type="entry name" value="MFS_trans_sf"/>
</dbReference>
<evidence type="ECO:0008006" key="3">
    <source>
        <dbReference type="Google" id="ProtNLM"/>
    </source>
</evidence>
<evidence type="ECO:0000313" key="2">
    <source>
        <dbReference type="EMBL" id="GAI33565.1"/>
    </source>
</evidence>
<feature type="transmembrane region" description="Helical" evidence="1">
    <location>
        <begin position="125"/>
        <end position="144"/>
    </location>
</feature>
<feature type="transmembrane region" description="Helical" evidence="1">
    <location>
        <begin position="156"/>
        <end position="174"/>
    </location>
</feature>
<accession>X1P3F8</accession>
<dbReference type="Gene3D" id="1.20.1250.20">
    <property type="entry name" value="MFS general substrate transporter like domains"/>
    <property type="match status" value="2"/>
</dbReference>
<dbReference type="PANTHER" id="PTHR23526">
    <property type="entry name" value="INTEGRAL MEMBRANE TRANSPORT PROTEIN-RELATED"/>
    <property type="match status" value="1"/>
</dbReference>
<feature type="non-terminal residue" evidence="2">
    <location>
        <position position="1"/>
    </location>
</feature>
<dbReference type="SUPFAM" id="SSF103473">
    <property type="entry name" value="MFS general substrate transporter"/>
    <property type="match status" value="1"/>
</dbReference>
<dbReference type="GO" id="GO:0022857">
    <property type="term" value="F:transmembrane transporter activity"/>
    <property type="evidence" value="ECO:0007669"/>
    <property type="project" value="InterPro"/>
</dbReference>
<dbReference type="InterPro" id="IPR011701">
    <property type="entry name" value="MFS"/>
</dbReference>
<reference evidence="2" key="1">
    <citation type="journal article" date="2014" name="Front. Microbiol.">
        <title>High frequency of phylogenetically diverse reductive dehalogenase-homologous genes in deep subseafloor sedimentary metagenomes.</title>
        <authorList>
            <person name="Kawai M."/>
            <person name="Futagami T."/>
            <person name="Toyoda A."/>
            <person name="Takaki Y."/>
            <person name="Nishi S."/>
            <person name="Hori S."/>
            <person name="Arai W."/>
            <person name="Tsubouchi T."/>
            <person name="Morono Y."/>
            <person name="Uchiyama I."/>
            <person name="Ito T."/>
            <person name="Fujiyama A."/>
            <person name="Inagaki F."/>
            <person name="Takami H."/>
        </authorList>
    </citation>
    <scope>NUCLEOTIDE SEQUENCE</scope>
    <source>
        <strain evidence="2">Expedition CK06-06</strain>
    </source>
</reference>
<sequence>TYNVEFAKFTSQKDRGRQIAYLFSFGFIIGALAPFLAGFIINQLGFQFLFIISMVIIAISIFPLFFLSPVREEYGFSYFQTFKEVFSRKNRRLLIGYGSDGAQYMVSATIWPIFIFGILNESYVAVGGITAAVVLATIILRLIMGTLADIKKKRSLIKIGSGLYAFGWLIKMFVASGFQIFVVSAYHSFAGIIKGIPFTTFVYEQMADQGHYIDEYTVLREVSLNIGRVLMLIACFILLGFVGLTWTFLLAAIASLF</sequence>
<keyword evidence="1" id="KW-0472">Membrane</keyword>
<dbReference type="EMBL" id="BARV01029710">
    <property type="protein sequence ID" value="GAI33565.1"/>
    <property type="molecule type" value="Genomic_DNA"/>
</dbReference>
<name>X1P3F8_9ZZZZ</name>
<feature type="transmembrane region" description="Helical" evidence="1">
    <location>
        <begin position="47"/>
        <end position="67"/>
    </location>
</feature>
<comment type="caution">
    <text evidence="2">The sequence shown here is derived from an EMBL/GenBank/DDBJ whole genome shotgun (WGS) entry which is preliminary data.</text>
</comment>
<gene>
    <name evidence="2" type="ORF">S06H3_47309</name>
</gene>
<proteinExistence type="predicted"/>
<feature type="transmembrane region" description="Helical" evidence="1">
    <location>
        <begin position="229"/>
        <end position="254"/>
    </location>
</feature>
<feature type="transmembrane region" description="Helical" evidence="1">
    <location>
        <begin position="101"/>
        <end position="119"/>
    </location>
</feature>
<dbReference type="InterPro" id="IPR052528">
    <property type="entry name" value="Sugar_transport-like"/>
</dbReference>
<keyword evidence="1" id="KW-1133">Transmembrane helix</keyword>
<organism evidence="2">
    <name type="scientific">marine sediment metagenome</name>
    <dbReference type="NCBI Taxonomy" id="412755"/>
    <lineage>
        <taxon>unclassified sequences</taxon>
        <taxon>metagenomes</taxon>
        <taxon>ecological metagenomes</taxon>
    </lineage>
</organism>